<accession>A0A2G8LPZ4</accession>
<dbReference type="InterPro" id="IPR056601">
    <property type="entry name" value="Galaxin_dom"/>
</dbReference>
<sequence length="283" mass="31396">MPPTQIIHWAPVAEGSCTLENLDLATSLDLSNPTLRRRGKPRGRGRSRRGGLGNLYAHVTCGDALYNPLTHACCDATLVENGKQVCCNGRVQNVTGENENSCCGIDAYNNSTAVCCEGEKIKQLRDIRKVRDAKGCCQDGQYFDLETLRCQEGELQQEVEECSLCQDASLSKGDITDLAVQSVHHFNVRVTRTFPGQNKFGVRVTPLFKSCPDCPAVLSRKELKKIKMMVLPENCDCEKIQRQGRYVLLTSGSLKDDGHFYLQSADVLLPPKNAKIVRQIFET</sequence>
<reference evidence="2 4" key="1">
    <citation type="journal article" date="2017" name="PLoS Biol.">
        <title>The sea cucumber genome provides insights into morphological evolution and visceral regeneration.</title>
        <authorList>
            <person name="Zhang X."/>
            <person name="Sun L."/>
            <person name="Yuan J."/>
            <person name="Sun Y."/>
            <person name="Gao Y."/>
            <person name="Zhang L."/>
            <person name="Li S."/>
            <person name="Dai H."/>
            <person name="Hamel J.F."/>
            <person name="Liu C."/>
            <person name="Yu Y."/>
            <person name="Liu S."/>
            <person name="Lin W."/>
            <person name="Guo K."/>
            <person name="Jin S."/>
            <person name="Xu P."/>
            <person name="Storey K.B."/>
            <person name="Huan P."/>
            <person name="Zhang T."/>
            <person name="Zhou Y."/>
            <person name="Zhang J."/>
            <person name="Lin C."/>
            <person name="Li X."/>
            <person name="Xing L."/>
            <person name="Huo D."/>
            <person name="Sun M."/>
            <person name="Wang L."/>
            <person name="Mercier A."/>
            <person name="Li F."/>
            <person name="Yang H."/>
            <person name="Xiang J."/>
        </authorList>
    </citation>
    <scope>NUCLEOTIDE SEQUENCE [LARGE SCALE GENOMIC DNA]</scope>
    <source>
        <strain evidence="2">Shaxun</strain>
        <tissue evidence="2">Muscle</tissue>
    </source>
</reference>
<dbReference type="Pfam" id="PF24748">
    <property type="entry name" value="Galaxin_repeat"/>
    <property type="match status" value="1"/>
</dbReference>
<keyword evidence="4" id="KW-1185">Reference proteome</keyword>
<dbReference type="Proteomes" id="UP000230750">
    <property type="component" value="Unassembled WGS sequence"/>
</dbReference>
<organism evidence="2 4">
    <name type="scientific">Stichopus japonicus</name>
    <name type="common">Sea cucumber</name>
    <dbReference type="NCBI Taxonomy" id="307972"/>
    <lineage>
        <taxon>Eukaryota</taxon>
        <taxon>Metazoa</taxon>
        <taxon>Echinodermata</taxon>
        <taxon>Eleutherozoa</taxon>
        <taxon>Echinozoa</taxon>
        <taxon>Holothuroidea</taxon>
        <taxon>Aspidochirotacea</taxon>
        <taxon>Aspidochirotida</taxon>
        <taxon>Stichopodidae</taxon>
        <taxon>Apostichopus</taxon>
    </lineage>
</organism>
<gene>
    <name evidence="2" type="ORF">BSL78_00759</name>
    <name evidence="3" type="ORF">BSL78_00769</name>
</gene>
<dbReference type="EMBL" id="MRZV01000014">
    <property type="protein sequence ID" value="PIK62328.1"/>
    <property type="molecule type" value="Genomic_DNA"/>
</dbReference>
<dbReference type="OrthoDB" id="5980475at2759"/>
<evidence type="ECO:0000313" key="2">
    <source>
        <dbReference type="EMBL" id="PIK62328.1"/>
    </source>
</evidence>
<comment type="caution">
    <text evidence="2">The sequence shown here is derived from an EMBL/GenBank/DDBJ whole genome shotgun (WGS) entry which is preliminary data.</text>
</comment>
<dbReference type="AlphaFoldDB" id="A0A2G8LPZ4"/>
<proteinExistence type="predicted"/>
<evidence type="ECO:0000259" key="1">
    <source>
        <dbReference type="Pfam" id="PF24748"/>
    </source>
</evidence>
<dbReference type="EMBL" id="MRZV01000014">
    <property type="protein sequence ID" value="PIK62338.1"/>
    <property type="molecule type" value="Genomic_DNA"/>
</dbReference>
<evidence type="ECO:0000313" key="4">
    <source>
        <dbReference type="Proteomes" id="UP000230750"/>
    </source>
</evidence>
<evidence type="ECO:0000313" key="3">
    <source>
        <dbReference type="EMBL" id="PIK62338.1"/>
    </source>
</evidence>
<name>A0A2G8LPZ4_STIJA</name>
<protein>
    <recommendedName>
        <fullName evidence="1">Galaxin-like repeats domain-containing protein</fullName>
    </recommendedName>
</protein>
<feature type="domain" description="Galaxin-like repeats" evidence="1">
    <location>
        <begin position="58"/>
        <end position="170"/>
    </location>
</feature>